<dbReference type="AlphaFoldDB" id="A0AAD3RS14"/>
<evidence type="ECO:0000313" key="1">
    <source>
        <dbReference type="EMBL" id="GLJ59258.1"/>
    </source>
</evidence>
<proteinExistence type="predicted"/>
<sequence length="166" mass="18679">RYRWDWGWVWWLGLRLEVAPVVPVPAYSCCLLGWLLELAVCVWGGWVGVSWTGGGRKLRWGCSDKGGVPRSLLYSIRNRQAGIRRAGVAVQNCRDRLVRFLLSEAISLDYRRNMVIDSIRNTSQHHRPHPLGGHKRRAAAIGLIQDREAGGPTREGGSGYSLQFIS</sequence>
<organism evidence="1 2">
    <name type="scientific">Cryptomeria japonica</name>
    <name type="common">Japanese cedar</name>
    <name type="synonym">Cupressus japonica</name>
    <dbReference type="NCBI Taxonomy" id="3369"/>
    <lineage>
        <taxon>Eukaryota</taxon>
        <taxon>Viridiplantae</taxon>
        <taxon>Streptophyta</taxon>
        <taxon>Embryophyta</taxon>
        <taxon>Tracheophyta</taxon>
        <taxon>Spermatophyta</taxon>
        <taxon>Pinopsida</taxon>
        <taxon>Pinidae</taxon>
        <taxon>Conifers II</taxon>
        <taxon>Cupressales</taxon>
        <taxon>Cupressaceae</taxon>
        <taxon>Cryptomeria</taxon>
    </lineage>
</organism>
<name>A0AAD3RS14_CRYJA</name>
<protein>
    <submittedName>
        <fullName evidence="1">Uncharacterized protein</fullName>
    </submittedName>
</protein>
<gene>
    <name evidence="1" type="ORF">SUGI_1499930</name>
</gene>
<accession>A0AAD3RS14</accession>
<evidence type="ECO:0000313" key="2">
    <source>
        <dbReference type="Proteomes" id="UP001234787"/>
    </source>
</evidence>
<feature type="non-terminal residue" evidence="1">
    <location>
        <position position="166"/>
    </location>
</feature>
<keyword evidence="2" id="KW-1185">Reference proteome</keyword>
<dbReference type="Proteomes" id="UP001234787">
    <property type="component" value="Unassembled WGS sequence"/>
</dbReference>
<dbReference type="EMBL" id="BSEH01000780">
    <property type="protein sequence ID" value="GLJ59258.1"/>
    <property type="molecule type" value="Genomic_DNA"/>
</dbReference>
<comment type="caution">
    <text evidence="1">The sequence shown here is derived from an EMBL/GenBank/DDBJ whole genome shotgun (WGS) entry which is preliminary data.</text>
</comment>
<reference evidence="1" key="1">
    <citation type="submission" date="2022-12" db="EMBL/GenBank/DDBJ databases">
        <title>Chromosome-Level Genome Assembly of Japanese Cedar (Cryptomeriajaponica D. Don).</title>
        <authorList>
            <person name="Fujino T."/>
            <person name="Yamaguchi K."/>
            <person name="Yokoyama T."/>
            <person name="Hamanaka T."/>
            <person name="Harazono Y."/>
            <person name="Kamada H."/>
            <person name="Kobayashi W."/>
            <person name="Ujino-Ihara T."/>
            <person name="Uchiyama K."/>
            <person name="Matsumoto A."/>
            <person name="Izuno A."/>
            <person name="Tsumura Y."/>
            <person name="Toyoda A."/>
            <person name="Shigenobu S."/>
            <person name="Moriguchi Y."/>
            <person name="Ueno S."/>
            <person name="Kasahara M."/>
        </authorList>
    </citation>
    <scope>NUCLEOTIDE SEQUENCE</scope>
</reference>